<dbReference type="VEuPathDB" id="FungiDB:PGUG_04865"/>
<sequence>MDFNSFGGTGDSGTPTSTESALYPTSTTTSDFSATGTPSFTSSSATDAASKTSSGLSATSSLVASSSRRPQPSSSTAYSASIFSSSSTFSSTVKSSTSSSSFSTTTSSTSSETSSSTSSSTSIRSSTSSSFTSSSISSSSVSSSSSSSSSKSSSSSSSVTSSSFTTLSSSASRSSRSRSHASSTSMAESSDETTTSSSTSSTTSSRSSASITSSFSAHSTTYTSGDKTITSFVTAEPTASASSSGDSGKSSSSPKIIGGVVGSVGGIIVLSALAVLFVYLRRRNRKNINPSPDFSENNSGDSNPFSEKFGLKMPFSSSKRSSGGGALAGMDDIERQVDQRANSTAQNTVGEESGDFAYRGVTNSNNLDSVFRPTATNSSGTNTAAAASRFNSISRPLGTTYEDQDGFEFSQPEQDPGFEPRLGSGAGQNEAPTNQAPPYPTGHSRGPSEDFAHFNPADYHLGEDNNDSTANSRFKEDI</sequence>
<dbReference type="RefSeq" id="XP_001482911.2">
    <property type="nucleotide sequence ID" value="XM_001482861.1"/>
</dbReference>
<evidence type="ECO:0000256" key="2">
    <source>
        <dbReference type="SAM" id="Phobius"/>
    </source>
</evidence>
<keyword evidence="2" id="KW-0472">Membrane</keyword>
<keyword evidence="2" id="KW-0812">Transmembrane</keyword>
<evidence type="ECO:0008006" key="5">
    <source>
        <dbReference type="Google" id="ProtNLM"/>
    </source>
</evidence>
<feature type="region of interest" description="Disordered" evidence="1">
    <location>
        <begin position="339"/>
        <end position="361"/>
    </location>
</feature>
<feature type="compositionally biased region" description="Low complexity" evidence="1">
    <location>
        <begin position="39"/>
        <end position="210"/>
    </location>
</feature>
<accession>A5DNL4</accession>
<dbReference type="KEGG" id="pgu:PGUG_04865"/>
<organism evidence="3 4">
    <name type="scientific">Meyerozyma guilliermondii (strain ATCC 6260 / CBS 566 / DSM 6381 / JCM 1539 / NBRC 10279 / NRRL Y-324)</name>
    <name type="common">Yeast</name>
    <name type="synonym">Candida guilliermondii</name>
    <dbReference type="NCBI Taxonomy" id="294746"/>
    <lineage>
        <taxon>Eukaryota</taxon>
        <taxon>Fungi</taxon>
        <taxon>Dikarya</taxon>
        <taxon>Ascomycota</taxon>
        <taxon>Saccharomycotina</taxon>
        <taxon>Pichiomycetes</taxon>
        <taxon>Debaryomycetaceae</taxon>
        <taxon>Meyerozyma</taxon>
    </lineage>
</organism>
<dbReference type="STRING" id="294746.A5DNL4"/>
<feature type="transmembrane region" description="Helical" evidence="2">
    <location>
        <begin position="256"/>
        <end position="280"/>
    </location>
</feature>
<dbReference type="OMA" id="DFVYRGV"/>
<feature type="compositionally biased region" description="Polar residues" evidence="1">
    <location>
        <begin position="23"/>
        <end position="38"/>
    </location>
</feature>
<dbReference type="AlphaFoldDB" id="A5DNL4"/>
<dbReference type="Proteomes" id="UP000001997">
    <property type="component" value="Unassembled WGS sequence"/>
</dbReference>
<feature type="region of interest" description="Disordered" evidence="1">
    <location>
        <begin position="395"/>
        <end position="478"/>
    </location>
</feature>
<feature type="compositionally biased region" description="Polar residues" evidence="1">
    <location>
        <begin position="287"/>
        <end position="305"/>
    </location>
</feature>
<dbReference type="GeneID" id="5124765"/>
<keyword evidence="4" id="KW-1185">Reference proteome</keyword>
<dbReference type="HOGENOM" id="CLU_571213_0_0_1"/>
<dbReference type="InParanoid" id="A5DNL4"/>
<protein>
    <recommendedName>
        <fullName evidence="5">REJ domain-containing protein</fullName>
    </recommendedName>
</protein>
<gene>
    <name evidence="3" type="ORF">PGUG_04865</name>
</gene>
<proteinExistence type="predicted"/>
<dbReference type="eggNOG" id="ENOG502S35T">
    <property type="taxonomic scope" value="Eukaryota"/>
</dbReference>
<dbReference type="OrthoDB" id="4096469at2759"/>
<evidence type="ECO:0000313" key="3">
    <source>
        <dbReference type="EMBL" id="EDK40768.2"/>
    </source>
</evidence>
<feature type="compositionally biased region" description="Polar residues" evidence="1">
    <location>
        <begin position="339"/>
        <end position="350"/>
    </location>
</feature>
<reference evidence="3 4" key="1">
    <citation type="journal article" date="2009" name="Nature">
        <title>Evolution of pathogenicity and sexual reproduction in eight Candida genomes.</title>
        <authorList>
            <person name="Butler G."/>
            <person name="Rasmussen M.D."/>
            <person name="Lin M.F."/>
            <person name="Santos M.A."/>
            <person name="Sakthikumar S."/>
            <person name="Munro C.A."/>
            <person name="Rheinbay E."/>
            <person name="Grabherr M."/>
            <person name="Forche A."/>
            <person name="Reedy J.L."/>
            <person name="Agrafioti I."/>
            <person name="Arnaud M.B."/>
            <person name="Bates S."/>
            <person name="Brown A.J."/>
            <person name="Brunke S."/>
            <person name="Costanzo M.C."/>
            <person name="Fitzpatrick D.A."/>
            <person name="de Groot P.W."/>
            <person name="Harris D."/>
            <person name="Hoyer L.L."/>
            <person name="Hube B."/>
            <person name="Klis F.M."/>
            <person name="Kodira C."/>
            <person name="Lennard N."/>
            <person name="Logue M.E."/>
            <person name="Martin R."/>
            <person name="Neiman A.M."/>
            <person name="Nikolaou E."/>
            <person name="Quail M.A."/>
            <person name="Quinn J."/>
            <person name="Santos M.C."/>
            <person name="Schmitzberger F.F."/>
            <person name="Sherlock G."/>
            <person name="Shah P."/>
            <person name="Silverstein K.A."/>
            <person name="Skrzypek M.S."/>
            <person name="Soll D."/>
            <person name="Staggs R."/>
            <person name="Stansfield I."/>
            <person name="Stumpf M.P."/>
            <person name="Sudbery P.E."/>
            <person name="Srikantha T."/>
            <person name="Zeng Q."/>
            <person name="Berman J."/>
            <person name="Berriman M."/>
            <person name="Heitman J."/>
            <person name="Gow N.A."/>
            <person name="Lorenz M.C."/>
            <person name="Birren B.W."/>
            <person name="Kellis M."/>
            <person name="Cuomo C.A."/>
        </authorList>
    </citation>
    <scope>NUCLEOTIDE SEQUENCE [LARGE SCALE GENOMIC DNA]</scope>
    <source>
        <strain evidence="4">ATCC 6260 / CBS 566 / DSM 6381 / JCM 1539 / NBRC 10279 / NRRL Y-324</strain>
    </source>
</reference>
<keyword evidence="2" id="KW-1133">Transmembrane helix</keyword>
<dbReference type="EMBL" id="CH408160">
    <property type="protein sequence ID" value="EDK40768.2"/>
    <property type="molecule type" value="Genomic_DNA"/>
</dbReference>
<evidence type="ECO:0000313" key="4">
    <source>
        <dbReference type="Proteomes" id="UP000001997"/>
    </source>
</evidence>
<evidence type="ECO:0000256" key="1">
    <source>
        <dbReference type="SAM" id="MobiDB-lite"/>
    </source>
</evidence>
<name>A5DNL4_PICGU</name>
<feature type="region of interest" description="Disordered" evidence="1">
    <location>
        <begin position="287"/>
        <end position="307"/>
    </location>
</feature>
<feature type="region of interest" description="Disordered" evidence="1">
    <location>
        <begin position="1"/>
        <end position="210"/>
    </location>
</feature>